<dbReference type="Proteomes" id="UP000245626">
    <property type="component" value="Unassembled WGS sequence"/>
</dbReference>
<accession>A0ACD0NSJ9</accession>
<name>A0ACD0NSJ9_9BASI</name>
<organism evidence="1 2">
    <name type="scientific">Violaceomyces palustris</name>
    <dbReference type="NCBI Taxonomy" id="1673888"/>
    <lineage>
        <taxon>Eukaryota</taxon>
        <taxon>Fungi</taxon>
        <taxon>Dikarya</taxon>
        <taxon>Basidiomycota</taxon>
        <taxon>Ustilaginomycotina</taxon>
        <taxon>Ustilaginomycetes</taxon>
        <taxon>Violaceomycetales</taxon>
        <taxon>Violaceomycetaceae</taxon>
        <taxon>Violaceomyces</taxon>
    </lineage>
</organism>
<dbReference type="EMBL" id="KZ820142">
    <property type="protein sequence ID" value="PWN48791.1"/>
    <property type="molecule type" value="Genomic_DNA"/>
</dbReference>
<keyword evidence="2" id="KW-1185">Reference proteome</keyword>
<evidence type="ECO:0000313" key="1">
    <source>
        <dbReference type="EMBL" id="PWN48791.1"/>
    </source>
</evidence>
<sequence>MQRWIRDHRRGIALAGGIVIVGLGTRLAYQSGALWLPVLGRKQGAGVLRRRRREVKMRNGLRKEAIIVLGGDTPLGRSMAMHFSSLGFIVLASVSSSAALSQFENHIPPSSRGYVKALVFDTMDPSGSLQPFIRALNAALSLRFPLTGAGDPYARPGENITIAGVINALGFAPPDDDDLISMTASTPTRSASSASSLSVASAPTSGGSPIAKIPPGQFSELSDKHIVSALCSVGALLPMLKALPNRSDSEDEVLPATVITLVSSPASRTSLPRQGAASVVAQAVAAGIQGMRRECEEETFAARTRSKTGLKRSSRQGLRQRELRLTVLEVNSGSLWGSSSAFPANEPTVTPSASSTTPRASISEDRERPLMGRSPSSSTVFWHHRSPSSAPVLNKASDLLLSTSTRLRPSYTVGTRSTTSYCLSLGHSLFSILPTSFIDIIVALRRQLSLRRAGMIGRVEHAFLPFSWGRGRNDPGQNQEPPRQPIAGPGPGPASNAHSRASLTMNQNLQQARAYELRDLDAQSLPESERSSGSGSGLPSSVPSSAYGDGENDGEGYGSGSGYETHSPIVNGQRSPYLSESSCLRGGNPNSANSMETSSGETSSSSFPSGSALSGNASGRGPWMGPPSRNSVSPAPASPMNSSIYGNQSEADSNARGTDSPLGASWVALGESQR</sequence>
<evidence type="ECO:0000313" key="2">
    <source>
        <dbReference type="Proteomes" id="UP000245626"/>
    </source>
</evidence>
<gene>
    <name evidence="1" type="ORF">IE53DRAFT_177618</name>
</gene>
<protein>
    <submittedName>
        <fullName evidence="1">Uncharacterized protein</fullName>
    </submittedName>
</protein>
<proteinExistence type="predicted"/>
<reference evidence="1 2" key="1">
    <citation type="journal article" date="2018" name="Mol. Biol. Evol.">
        <title>Broad Genomic Sampling Reveals a Smut Pathogenic Ancestry of the Fungal Clade Ustilaginomycotina.</title>
        <authorList>
            <person name="Kijpornyongpan T."/>
            <person name="Mondo S.J."/>
            <person name="Barry K."/>
            <person name="Sandor L."/>
            <person name="Lee J."/>
            <person name="Lipzen A."/>
            <person name="Pangilinan J."/>
            <person name="LaButti K."/>
            <person name="Hainaut M."/>
            <person name="Henrissat B."/>
            <person name="Grigoriev I.V."/>
            <person name="Spatafora J.W."/>
            <person name="Aime M.C."/>
        </authorList>
    </citation>
    <scope>NUCLEOTIDE SEQUENCE [LARGE SCALE GENOMIC DNA]</scope>
    <source>
        <strain evidence="1 2">SA 807</strain>
    </source>
</reference>